<dbReference type="InterPro" id="IPR036291">
    <property type="entry name" value="NAD(P)-bd_dom_sf"/>
</dbReference>
<protein>
    <submittedName>
        <fullName evidence="2">Epimerase</fullName>
    </submittedName>
</protein>
<accession>A0ABQ2F563</accession>
<dbReference type="PANTHER" id="PTHR12126:SF11">
    <property type="entry name" value="NADH DEHYDROGENASE [UBIQUINONE] 1 ALPHA SUBCOMPLEX SUBUNIT 9, MITOCHONDRIAL"/>
    <property type="match status" value="1"/>
</dbReference>
<reference evidence="3" key="1">
    <citation type="journal article" date="2019" name="Int. J. Syst. Evol. Microbiol.">
        <title>The Global Catalogue of Microorganisms (GCM) 10K type strain sequencing project: providing services to taxonomists for standard genome sequencing and annotation.</title>
        <authorList>
            <consortium name="The Broad Institute Genomics Platform"/>
            <consortium name="The Broad Institute Genome Sequencing Center for Infectious Disease"/>
            <person name="Wu L."/>
            <person name="Ma J."/>
        </authorList>
    </citation>
    <scope>NUCLEOTIDE SEQUENCE [LARGE SCALE GENOMIC DNA]</scope>
    <source>
        <strain evidence="3">JCM 30331</strain>
    </source>
</reference>
<dbReference type="PANTHER" id="PTHR12126">
    <property type="entry name" value="NADH-UBIQUINONE OXIDOREDUCTASE 39 KDA SUBUNIT-RELATED"/>
    <property type="match status" value="1"/>
</dbReference>
<keyword evidence="3" id="KW-1185">Reference proteome</keyword>
<dbReference type="EMBL" id="BMPP01000036">
    <property type="protein sequence ID" value="GGK42911.1"/>
    <property type="molecule type" value="Genomic_DNA"/>
</dbReference>
<dbReference type="InterPro" id="IPR016040">
    <property type="entry name" value="NAD(P)-bd_dom"/>
</dbReference>
<gene>
    <name evidence="2" type="ORF">GCM10008955_40890</name>
</gene>
<dbReference type="RefSeq" id="WP_189012112.1">
    <property type="nucleotide sequence ID" value="NZ_BMPP01000036.1"/>
</dbReference>
<dbReference type="Pfam" id="PF13460">
    <property type="entry name" value="NAD_binding_10"/>
    <property type="match status" value="1"/>
</dbReference>
<organism evidence="2 3">
    <name type="scientific">Deinococcus malanensis</name>
    <dbReference type="NCBI Taxonomy" id="1706855"/>
    <lineage>
        <taxon>Bacteria</taxon>
        <taxon>Thermotogati</taxon>
        <taxon>Deinococcota</taxon>
        <taxon>Deinococci</taxon>
        <taxon>Deinococcales</taxon>
        <taxon>Deinococcaceae</taxon>
        <taxon>Deinococcus</taxon>
    </lineage>
</organism>
<evidence type="ECO:0000313" key="2">
    <source>
        <dbReference type="EMBL" id="GGK42911.1"/>
    </source>
</evidence>
<feature type="domain" description="NAD(P)-binding" evidence="1">
    <location>
        <begin position="8"/>
        <end position="140"/>
    </location>
</feature>
<sequence length="260" mass="28355">MKSVLVTGGTGLLGRQVIPRLLAEGATVRAIARRPGPQRPGLTWIQGDLHAPETMPRAMEGADTVLHLATQPLKASADLDLAQRLLQSLPASDVRHLVYMSITGLERMQRAPYYREKLEIERLFGASGVPLTVQRSTQFHEFIAQLLQRLTVGPLALVPTGVTLQPVAVQAVAQALVQRTLGDPAGHAQELAGPDTLTLEHLARSWRGRRGGLLRLPLPVPLFRAWQEQAAVGHRAEVVGESWASWLTTTTRERAKAVLT</sequence>
<dbReference type="Gene3D" id="3.40.50.720">
    <property type="entry name" value="NAD(P)-binding Rossmann-like Domain"/>
    <property type="match status" value="1"/>
</dbReference>
<evidence type="ECO:0000259" key="1">
    <source>
        <dbReference type="Pfam" id="PF13460"/>
    </source>
</evidence>
<dbReference type="Proteomes" id="UP000647587">
    <property type="component" value="Unassembled WGS sequence"/>
</dbReference>
<name>A0ABQ2F563_9DEIO</name>
<dbReference type="SUPFAM" id="SSF51735">
    <property type="entry name" value="NAD(P)-binding Rossmann-fold domains"/>
    <property type="match status" value="1"/>
</dbReference>
<comment type="caution">
    <text evidence="2">The sequence shown here is derived from an EMBL/GenBank/DDBJ whole genome shotgun (WGS) entry which is preliminary data.</text>
</comment>
<evidence type="ECO:0000313" key="3">
    <source>
        <dbReference type="Proteomes" id="UP000647587"/>
    </source>
</evidence>
<dbReference type="InterPro" id="IPR051207">
    <property type="entry name" value="ComplexI_NDUFA9_subunit"/>
</dbReference>
<proteinExistence type="predicted"/>